<reference evidence="4" key="1">
    <citation type="submission" date="2018-09" db="EMBL/GenBank/DDBJ databases">
        <authorList>
            <person name="Zhu H."/>
        </authorList>
    </citation>
    <scope>NUCLEOTIDE SEQUENCE [LARGE SCALE GENOMIC DNA]</scope>
    <source>
        <strain evidence="4">K2R23-3</strain>
    </source>
</reference>
<protein>
    <submittedName>
        <fullName evidence="3">Uncharacterized protein</fullName>
    </submittedName>
</protein>
<keyword evidence="4" id="KW-1185">Reference proteome</keyword>
<feature type="region of interest" description="Disordered" evidence="1">
    <location>
        <begin position="139"/>
        <end position="169"/>
    </location>
</feature>
<dbReference type="Proteomes" id="UP000265725">
    <property type="component" value="Chromosome"/>
</dbReference>
<evidence type="ECO:0000313" key="4">
    <source>
        <dbReference type="Proteomes" id="UP000265725"/>
    </source>
</evidence>
<dbReference type="EMBL" id="CP032418">
    <property type="protein sequence ID" value="AYC30533.1"/>
    <property type="molecule type" value="Genomic_DNA"/>
</dbReference>
<name>A0A385YYB6_9BACL</name>
<dbReference type="OrthoDB" id="2843222at2"/>
<dbReference type="RefSeq" id="WP_119884250.1">
    <property type="nucleotide sequence ID" value="NZ_CP032418.1"/>
</dbReference>
<evidence type="ECO:0000313" key="3">
    <source>
        <dbReference type="EMBL" id="AYC30533.1"/>
    </source>
</evidence>
<evidence type="ECO:0000256" key="1">
    <source>
        <dbReference type="SAM" id="MobiDB-lite"/>
    </source>
</evidence>
<proteinExistence type="predicted"/>
<dbReference type="KEGG" id="paek:D3873_12085"/>
<feature type="signal peptide" evidence="2">
    <location>
        <begin position="1"/>
        <end position="24"/>
    </location>
</feature>
<dbReference type="AlphaFoldDB" id="A0A385YYB6"/>
<sequence>MRKLLFGTTIALSTLWFVPQTAGAEGLLSSVTEPVSTIVNETTETVEIATPDITVETDVISVTTDEEISISTPVADVKTTSEKGIQVSTPIAEIEATPDIQVTVDTPVVETKVSPSTVQVETPVMDADPDSKERISIDVSTPSVEEEPFVQQDEQVENPSMPLKNPENVEKTVPVSKLRLMEDKVVAKETQPIAKREEANPVKVPIDSMDWHRQKEIGIQPSPLSGGFQQGQSSIGGSATSSSIFVGTLPNELALETTVQVQLAEQSRVMYDQWMNAPPSQPPQTLSFFINN</sequence>
<organism evidence="3 4">
    <name type="scientific">Paenisporosarcina cavernae</name>
    <dbReference type="NCBI Taxonomy" id="2320858"/>
    <lineage>
        <taxon>Bacteria</taxon>
        <taxon>Bacillati</taxon>
        <taxon>Bacillota</taxon>
        <taxon>Bacilli</taxon>
        <taxon>Bacillales</taxon>
        <taxon>Caryophanaceae</taxon>
        <taxon>Paenisporosarcina</taxon>
    </lineage>
</organism>
<keyword evidence="2" id="KW-0732">Signal</keyword>
<evidence type="ECO:0000256" key="2">
    <source>
        <dbReference type="SAM" id="SignalP"/>
    </source>
</evidence>
<gene>
    <name evidence="3" type="ORF">D3873_12085</name>
</gene>
<accession>A0A385YYB6</accession>
<feature type="chain" id="PRO_5017353153" evidence="2">
    <location>
        <begin position="25"/>
        <end position="292"/>
    </location>
</feature>